<proteinExistence type="predicted"/>
<protein>
    <submittedName>
        <fullName evidence="1">Uncharacterized protein</fullName>
    </submittedName>
</protein>
<keyword evidence="2" id="KW-1185">Reference proteome</keyword>
<evidence type="ECO:0000313" key="2">
    <source>
        <dbReference type="Proteomes" id="UP000009328"/>
    </source>
</evidence>
<evidence type="ECO:0000313" key="1">
    <source>
        <dbReference type="EMBL" id="CCH47128.1"/>
    </source>
</evidence>
<name>K0L0Z7_WICCF</name>
<dbReference type="InParanoid" id="K0L0Z7"/>
<comment type="caution">
    <text evidence="1">The sequence shown here is derived from an EMBL/GenBank/DDBJ whole genome shotgun (WGS) entry which is preliminary data.</text>
</comment>
<dbReference type="EMBL" id="CAIF01000330">
    <property type="protein sequence ID" value="CCH47128.1"/>
    <property type="molecule type" value="Genomic_DNA"/>
</dbReference>
<gene>
    <name evidence="1" type="ORF">BN7_6739</name>
</gene>
<reference evidence="1 2" key="1">
    <citation type="journal article" date="2012" name="Eukaryot. Cell">
        <title>Draft genome sequence of Wickerhamomyces ciferrii NRRL Y-1031 F-60-10.</title>
        <authorList>
            <person name="Schneider J."/>
            <person name="Andrea H."/>
            <person name="Blom J."/>
            <person name="Jaenicke S."/>
            <person name="Ruckert C."/>
            <person name="Schorsch C."/>
            <person name="Szczepanowski R."/>
            <person name="Farwick M."/>
            <person name="Goesmann A."/>
            <person name="Puhler A."/>
            <person name="Schaffer S."/>
            <person name="Tauch A."/>
            <person name="Kohler T."/>
            <person name="Brinkrolf K."/>
        </authorList>
    </citation>
    <scope>NUCLEOTIDE SEQUENCE [LARGE SCALE GENOMIC DNA]</scope>
    <source>
        <strain evidence="2">ATCC 14091 / BCRC 22168 / CBS 111 / JCM 3599 / NBRC 0793 / NRRL Y-1031 F-60-10</strain>
    </source>
</reference>
<dbReference type="AlphaFoldDB" id="K0L0Z7"/>
<accession>K0L0Z7</accession>
<dbReference type="HOGENOM" id="CLU_889050_0_0_1"/>
<sequence length="313" mass="36356">MTIPFEQKTERQKLDDGDTEVINTNVSPSKLIYSTFNNSHNGFGKYIFDSKVPYATKRRNFTIEERGYYFSTRFDVINSQNFDINDPILNDMEDTSKLYGFVEYLRHPNLELMYDVVRYIGRHHYHVDSCTKLSPNVSKYFKLKNPYNGQIEKIVEMAYTNTSWLGAKDISFYLMESGIGYIEDIVSVTTLTSTNPLFNDPKSPNEAIPSVITIIKSPLLLNIPEVILERYLQHPDENVLNRMIPSDLLDHLPGLKEYSQLNMEKLNQFKKGQPLMLINQDGKWENSNQDEGEEWYDSLDSMEDLKNAINEII</sequence>
<dbReference type="Proteomes" id="UP000009328">
    <property type="component" value="Unassembled WGS sequence"/>
</dbReference>
<organism evidence="1 2">
    <name type="scientific">Wickerhamomyces ciferrii (strain ATCC 14091 / BCRC 22168 / CBS 111 / JCM 3599 / NBRC 0793 / NRRL Y-1031 F-60-10)</name>
    <name type="common">Yeast</name>
    <name type="synonym">Pichia ciferrii</name>
    <dbReference type="NCBI Taxonomy" id="1206466"/>
    <lineage>
        <taxon>Eukaryota</taxon>
        <taxon>Fungi</taxon>
        <taxon>Dikarya</taxon>
        <taxon>Ascomycota</taxon>
        <taxon>Saccharomycotina</taxon>
        <taxon>Saccharomycetes</taxon>
        <taxon>Phaffomycetales</taxon>
        <taxon>Wickerhamomycetaceae</taxon>
        <taxon>Wickerhamomyces</taxon>
    </lineage>
</organism>